<proteinExistence type="predicted"/>
<accession>A0A806X5L8</accession>
<organism evidence="1 2">
    <name type="scientific">[Enterobacter] lignolyticus</name>
    <dbReference type="NCBI Taxonomy" id="1334193"/>
    <lineage>
        <taxon>Bacteria</taxon>
        <taxon>Pseudomonadati</taxon>
        <taxon>Pseudomonadota</taxon>
        <taxon>Gammaproteobacteria</taxon>
        <taxon>Enterobacterales</taxon>
        <taxon>Enterobacteriaceae</taxon>
        <taxon>Pluralibacter</taxon>
    </lineage>
</organism>
<dbReference type="EMBL" id="CP012871">
    <property type="protein sequence ID" value="ALR77180.1"/>
    <property type="molecule type" value="Genomic_DNA"/>
</dbReference>
<gene>
    <name evidence="1" type="ORF">AO703_13010</name>
</gene>
<dbReference type="AlphaFoldDB" id="A0A806X5L8"/>
<evidence type="ECO:0000313" key="1">
    <source>
        <dbReference type="EMBL" id="ALR77180.1"/>
    </source>
</evidence>
<dbReference type="Proteomes" id="UP000069162">
    <property type="component" value="Chromosome"/>
</dbReference>
<name>A0A806X5L8_9ENTR</name>
<protein>
    <submittedName>
        <fullName evidence="1">Uncharacterized protein</fullName>
    </submittedName>
</protein>
<dbReference type="KEGG" id="kle:AO703_13010"/>
<evidence type="ECO:0000313" key="2">
    <source>
        <dbReference type="Proteomes" id="UP000069162"/>
    </source>
</evidence>
<reference evidence="2" key="1">
    <citation type="submission" date="2015-10" db="EMBL/GenBank/DDBJ databases">
        <title>Complete Genome Sequencing of Klebsiella sp. strain G5.</title>
        <authorList>
            <person name="Chan K.-G."/>
            <person name="Chen J.-W."/>
        </authorList>
    </citation>
    <scope>NUCLEOTIDE SEQUENCE [LARGE SCALE GENOMIC DNA]</scope>
    <source>
        <strain evidence="2">G5</strain>
    </source>
</reference>
<sequence>MIPSLLSWRVENLRFHIEKPVVYISGTDGRRLQDNLKDNGLSINMVNNYVACLSSTLSVAVDDE</sequence>